<organism evidence="5 6">
    <name type="scientific">Mugilogobius chulae</name>
    <name type="common">yellowstripe goby</name>
    <dbReference type="NCBI Taxonomy" id="88201"/>
    <lineage>
        <taxon>Eukaryota</taxon>
        <taxon>Metazoa</taxon>
        <taxon>Chordata</taxon>
        <taxon>Craniata</taxon>
        <taxon>Vertebrata</taxon>
        <taxon>Euteleostomi</taxon>
        <taxon>Actinopterygii</taxon>
        <taxon>Neopterygii</taxon>
        <taxon>Teleostei</taxon>
        <taxon>Neoteleostei</taxon>
        <taxon>Acanthomorphata</taxon>
        <taxon>Gobiaria</taxon>
        <taxon>Gobiiformes</taxon>
        <taxon>Gobioidei</taxon>
        <taxon>Gobiidae</taxon>
        <taxon>Gobionellinae</taxon>
        <taxon>Mugilogobius</taxon>
    </lineage>
</organism>
<gene>
    <name evidence="5" type="ORF">WMY93_023215</name>
</gene>
<dbReference type="InterPro" id="IPR041661">
    <property type="entry name" value="ZN622/Rei1/Reh1_Znf-C2H2"/>
</dbReference>
<dbReference type="PANTHER" id="PTHR13267">
    <property type="entry name" value="ZINC FINGER PROTEIN 277"/>
    <property type="match status" value="1"/>
</dbReference>
<evidence type="ECO:0000259" key="4">
    <source>
        <dbReference type="Pfam" id="PF12756"/>
    </source>
</evidence>
<dbReference type="EMBL" id="JBBPFD010000017">
    <property type="protein sequence ID" value="KAK7891252.1"/>
    <property type="molecule type" value="Genomic_DNA"/>
</dbReference>
<reference evidence="6" key="1">
    <citation type="submission" date="2024-04" db="EMBL/GenBank/DDBJ databases">
        <title>Salinicola lusitanus LLJ914,a marine bacterium isolated from the Okinawa Trough.</title>
        <authorList>
            <person name="Li J."/>
        </authorList>
    </citation>
    <scope>NUCLEOTIDE SEQUENCE [LARGE SCALE GENOMIC DNA]</scope>
</reference>
<keyword evidence="1" id="KW-0479">Metal-binding</keyword>
<keyword evidence="2" id="KW-0863">Zinc-finger</keyword>
<name>A0AAW0N852_9GOBI</name>
<keyword evidence="3" id="KW-0862">Zinc</keyword>
<keyword evidence="6" id="KW-1185">Reference proteome</keyword>
<evidence type="ECO:0000256" key="3">
    <source>
        <dbReference type="ARBA" id="ARBA00022833"/>
    </source>
</evidence>
<dbReference type="Pfam" id="PF12756">
    <property type="entry name" value="zf-C2H2_2"/>
    <property type="match status" value="1"/>
</dbReference>
<dbReference type="Proteomes" id="UP001460270">
    <property type="component" value="Unassembled WGS sequence"/>
</dbReference>
<evidence type="ECO:0000256" key="1">
    <source>
        <dbReference type="ARBA" id="ARBA00022723"/>
    </source>
</evidence>
<evidence type="ECO:0000313" key="6">
    <source>
        <dbReference type="Proteomes" id="UP001460270"/>
    </source>
</evidence>
<dbReference type="AlphaFoldDB" id="A0AAW0N852"/>
<protein>
    <recommendedName>
        <fullName evidence="4">ZN622/Rei1/Reh1 zinc finger C2H2-type domain-containing protein</fullName>
    </recommendedName>
</protein>
<comment type="caution">
    <text evidence="5">The sequence shown here is derived from an EMBL/GenBank/DDBJ whole genome shotgun (WGS) entry which is preliminary data.</text>
</comment>
<accession>A0AAW0N852</accession>
<dbReference type="SUPFAM" id="SSF57667">
    <property type="entry name" value="beta-beta-alpha zinc fingers"/>
    <property type="match status" value="1"/>
</dbReference>
<feature type="domain" description="ZN622/Rei1/Reh1 zinc finger C2H2-type" evidence="4">
    <location>
        <begin position="7"/>
        <end position="56"/>
    </location>
</feature>
<dbReference type="PANTHER" id="PTHR13267:SF3">
    <property type="entry name" value="ZINC FINGER PROTEIN 277"/>
    <property type="match status" value="1"/>
</dbReference>
<sequence length="106" mass="12238">MYHNLHFYQQVKLVNFIRRQIHQSRCYGCEQRFENRQAVLQHLSTEGHILFPTYENDALLCTLSDSDDDDEDADGVPVIAEDISNLRALKQTSVLNQLLKNRGTSS</sequence>
<dbReference type="InterPro" id="IPR036236">
    <property type="entry name" value="Znf_C2H2_sf"/>
</dbReference>
<evidence type="ECO:0000313" key="5">
    <source>
        <dbReference type="EMBL" id="KAK7891252.1"/>
    </source>
</evidence>
<proteinExistence type="predicted"/>
<dbReference type="GO" id="GO:0008270">
    <property type="term" value="F:zinc ion binding"/>
    <property type="evidence" value="ECO:0007669"/>
    <property type="project" value="UniProtKB-KW"/>
</dbReference>
<evidence type="ECO:0000256" key="2">
    <source>
        <dbReference type="ARBA" id="ARBA00022771"/>
    </source>
</evidence>
<dbReference type="InterPro" id="IPR040048">
    <property type="entry name" value="ZNF277"/>
</dbReference>